<protein>
    <recommendedName>
        <fullName evidence="2">HTH CENPB-type domain-containing protein</fullName>
    </recommendedName>
</protein>
<evidence type="ECO:0000313" key="3">
    <source>
        <dbReference type="Ensembl" id="ENSLACP00000003093.1"/>
    </source>
</evidence>
<dbReference type="Pfam" id="PF03221">
    <property type="entry name" value="HTH_Tnp_Tc5"/>
    <property type="match status" value="1"/>
</dbReference>
<dbReference type="InParanoid" id="H3A0C2"/>
<dbReference type="InterPro" id="IPR009057">
    <property type="entry name" value="Homeodomain-like_sf"/>
</dbReference>
<dbReference type="InterPro" id="IPR050863">
    <property type="entry name" value="CenT-Element_Derived"/>
</dbReference>
<dbReference type="OMA" id="IVCRTAC"/>
<keyword evidence="4" id="KW-1185">Reference proteome</keyword>
<dbReference type="Proteomes" id="UP000008672">
    <property type="component" value="Unassembled WGS sequence"/>
</dbReference>
<dbReference type="SMART" id="SM00674">
    <property type="entry name" value="CENPB"/>
    <property type="match status" value="1"/>
</dbReference>
<proteinExistence type="predicted"/>
<dbReference type="AlphaFoldDB" id="H3A0C2"/>
<evidence type="ECO:0000256" key="1">
    <source>
        <dbReference type="ARBA" id="ARBA00023125"/>
    </source>
</evidence>
<dbReference type="PANTHER" id="PTHR19303">
    <property type="entry name" value="TRANSPOSON"/>
    <property type="match status" value="1"/>
</dbReference>
<accession>H3A0C2</accession>
<sequence>PSTLSTILKNKDKILEAYHSSDFGSARKKLHTADYKNVENALFEWIIENIPLSGPMLAIKANELAKKLGHADFSASQSWVERFKHCSGIVCRTACGESESINSDVLDDYITTKLLSLLIGYQPRDVFDETRLSYKLLPNRTLVLKGEECHGSKHSKEIITLLVGSHMDGSEKLKLLVFGKVKQPRCFKGVKCLKQHY</sequence>
<dbReference type="eggNOG" id="KOG3105">
    <property type="taxonomic scope" value="Eukaryota"/>
</dbReference>
<reference evidence="3" key="2">
    <citation type="submission" date="2025-08" db="UniProtKB">
        <authorList>
            <consortium name="Ensembl"/>
        </authorList>
    </citation>
    <scope>IDENTIFICATION</scope>
</reference>
<organism evidence="3 4">
    <name type="scientific">Latimeria chalumnae</name>
    <name type="common">Coelacanth</name>
    <dbReference type="NCBI Taxonomy" id="7897"/>
    <lineage>
        <taxon>Eukaryota</taxon>
        <taxon>Metazoa</taxon>
        <taxon>Chordata</taxon>
        <taxon>Craniata</taxon>
        <taxon>Vertebrata</taxon>
        <taxon>Euteleostomi</taxon>
        <taxon>Coelacanthiformes</taxon>
        <taxon>Coelacanthidae</taxon>
        <taxon>Latimeria</taxon>
    </lineage>
</organism>
<evidence type="ECO:0000259" key="2">
    <source>
        <dbReference type="PROSITE" id="PS51253"/>
    </source>
</evidence>
<dbReference type="InterPro" id="IPR006600">
    <property type="entry name" value="HTH_CenpB_DNA-bd_dom"/>
</dbReference>
<evidence type="ECO:0000313" key="4">
    <source>
        <dbReference type="Proteomes" id="UP000008672"/>
    </source>
</evidence>
<dbReference type="GO" id="GO:0003677">
    <property type="term" value="F:DNA binding"/>
    <property type="evidence" value="ECO:0007669"/>
    <property type="project" value="UniProtKB-KW"/>
</dbReference>
<reference evidence="3" key="3">
    <citation type="submission" date="2025-09" db="UniProtKB">
        <authorList>
            <consortium name="Ensembl"/>
        </authorList>
    </citation>
    <scope>IDENTIFICATION</scope>
</reference>
<reference evidence="4" key="1">
    <citation type="submission" date="2011-08" db="EMBL/GenBank/DDBJ databases">
        <title>The draft genome of Latimeria chalumnae.</title>
        <authorList>
            <person name="Di Palma F."/>
            <person name="Alfoldi J."/>
            <person name="Johnson J."/>
            <person name="Berlin A."/>
            <person name="Gnerre S."/>
            <person name="Jaffe D."/>
            <person name="MacCallum I."/>
            <person name="Young S."/>
            <person name="Walker B.J."/>
            <person name="Lander E."/>
            <person name="Lindblad-Toh K."/>
        </authorList>
    </citation>
    <scope>NUCLEOTIDE SEQUENCE [LARGE SCALE GENOMIC DNA]</scope>
    <source>
        <strain evidence="4">Wild caught</strain>
    </source>
</reference>
<name>H3A0C2_LATCH</name>
<dbReference type="GO" id="GO:0005634">
    <property type="term" value="C:nucleus"/>
    <property type="evidence" value="ECO:0007669"/>
    <property type="project" value="TreeGrafter"/>
</dbReference>
<dbReference type="HOGENOM" id="CLU_018294_1_0_1"/>
<dbReference type="Gene3D" id="1.10.10.60">
    <property type="entry name" value="Homeodomain-like"/>
    <property type="match status" value="2"/>
</dbReference>
<dbReference type="PROSITE" id="PS51253">
    <property type="entry name" value="HTH_CENPB"/>
    <property type="match status" value="1"/>
</dbReference>
<dbReference type="SUPFAM" id="SSF46689">
    <property type="entry name" value="Homeodomain-like"/>
    <property type="match status" value="1"/>
</dbReference>
<dbReference type="EMBL" id="AFYH01218526">
    <property type="status" value="NOT_ANNOTATED_CDS"/>
    <property type="molecule type" value="Genomic_DNA"/>
</dbReference>
<dbReference type="PANTHER" id="PTHR19303:SF73">
    <property type="entry name" value="PROTEIN PDC2"/>
    <property type="match status" value="1"/>
</dbReference>
<feature type="domain" description="HTH CENPB-type" evidence="2">
    <location>
        <begin position="26"/>
        <end position="93"/>
    </location>
</feature>
<dbReference type="Ensembl" id="ENSLACT00000003123.1">
    <property type="protein sequence ID" value="ENSLACP00000003093.1"/>
    <property type="gene ID" value="ENSLACG00000002771.1"/>
</dbReference>
<dbReference type="GeneTree" id="ENSGT00940000160195"/>
<keyword evidence="1" id="KW-0238">DNA-binding</keyword>
<dbReference type="STRING" id="7897.ENSLACP00000003093"/>